<evidence type="ECO:0000256" key="4">
    <source>
        <dbReference type="ARBA" id="ARBA00023136"/>
    </source>
</evidence>
<dbReference type="InterPro" id="IPR002781">
    <property type="entry name" value="TM_pro_TauE-like"/>
</dbReference>
<evidence type="ECO:0000256" key="2">
    <source>
        <dbReference type="ARBA" id="ARBA00022692"/>
    </source>
</evidence>
<keyword evidence="2 5" id="KW-0812">Transmembrane</keyword>
<comment type="caution">
    <text evidence="6">The sequence shown here is derived from an EMBL/GenBank/DDBJ whole genome shotgun (WGS) entry which is preliminary data.</text>
</comment>
<name>A0AAW3UZN6_9BURK</name>
<dbReference type="PANTHER" id="PTHR43701:SF2">
    <property type="entry name" value="MEMBRANE TRANSPORTER PROTEIN YJNA-RELATED"/>
    <property type="match status" value="1"/>
</dbReference>
<comment type="similarity">
    <text evidence="5">Belongs to the 4-toluene sulfonate uptake permease (TSUP) (TC 2.A.102) family.</text>
</comment>
<dbReference type="InterPro" id="IPR051598">
    <property type="entry name" value="TSUP/Inactive_protease-like"/>
</dbReference>
<dbReference type="EMBL" id="JACIIK010000009">
    <property type="protein sequence ID" value="MBB6204110.1"/>
    <property type="molecule type" value="Genomic_DNA"/>
</dbReference>
<dbReference type="PANTHER" id="PTHR43701">
    <property type="entry name" value="MEMBRANE TRANSPORTER PROTEIN MJ0441-RELATED"/>
    <property type="match status" value="1"/>
</dbReference>
<feature type="transmembrane region" description="Helical" evidence="5">
    <location>
        <begin position="184"/>
        <end position="205"/>
    </location>
</feature>
<feature type="transmembrane region" description="Helical" evidence="5">
    <location>
        <begin position="251"/>
        <end position="268"/>
    </location>
</feature>
<feature type="transmembrane region" description="Helical" evidence="5">
    <location>
        <begin position="280"/>
        <end position="301"/>
    </location>
</feature>
<feature type="transmembrane region" description="Helical" evidence="5">
    <location>
        <begin position="217"/>
        <end position="239"/>
    </location>
</feature>
<dbReference type="AlphaFoldDB" id="A0AAW3UZN6"/>
<comment type="subcellular location">
    <subcellularLocation>
        <location evidence="5">Cell membrane</location>
        <topology evidence="5">Multi-pass membrane protein</topology>
    </subcellularLocation>
    <subcellularLocation>
        <location evidence="1">Membrane</location>
        <topology evidence="1">Multi-pass membrane protein</topology>
    </subcellularLocation>
</comment>
<dbReference type="Proteomes" id="UP000518681">
    <property type="component" value="Unassembled WGS sequence"/>
</dbReference>
<dbReference type="GO" id="GO:0005886">
    <property type="term" value="C:plasma membrane"/>
    <property type="evidence" value="ECO:0007669"/>
    <property type="project" value="UniProtKB-SubCell"/>
</dbReference>
<reference evidence="6 7" key="1">
    <citation type="submission" date="2020-08" db="EMBL/GenBank/DDBJ databases">
        <title>Genomic Encyclopedia of Type Strains, Phase IV (KMG-V): Genome sequencing to study the core and pangenomes of soil and plant-associated prokaryotes.</title>
        <authorList>
            <person name="Whitman W."/>
        </authorList>
    </citation>
    <scope>NUCLEOTIDE SEQUENCE [LARGE SCALE GENOMIC DNA]</scope>
    <source>
        <strain evidence="6 7">SEMIA 4013</strain>
    </source>
</reference>
<evidence type="ECO:0000256" key="3">
    <source>
        <dbReference type="ARBA" id="ARBA00022989"/>
    </source>
</evidence>
<evidence type="ECO:0000256" key="1">
    <source>
        <dbReference type="ARBA" id="ARBA00004141"/>
    </source>
</evidence>
<feature type="transmembrane region" description="Helical" evidence="5">
    <location>
        <begin position="50"/>
        <end position="72"/>
    </location>
</feature>
<keyword evidence="3 5" id="KW-1133">Transmembrane helix</keyword>
<dbReference type="Pfam" id="PF01925">
    <property type="entry name" value="TauE"/>
    <property type="match status" value="1"/>
</dbReference>
<feature type="transmembrane region" description="Helical" evidence="5">
    <location>
        <begin position="84"/>
        <end position="101"/>
    </location>
</feature>
<evidence type="ECO:0000256" key="5">
    <source>
        <dbReference type="RuleBase" id="RU363041"/>
    </source>
</evidence>
<evidence type="ECO:0000313" key="6">
    <source>
        <dbReference type="EMBL" id="MBB6204110.1"/>
    </source>
</evidence>
<proteinExistence type="inferred from homology"/>
<keyword evidence="4 5" id="KW-0472">Membrane</keyword>
<protein>
    <recommendedName>
        <fullName evidence="5">Probable membrane transporter protein</fullName>
    </recommendedName>
</protein>
<gene>
    <name evidence="6" type="ORF">GGD69_005004</name>
</gene>
<feature type="transmembrane region" description="Helical" evidence="5">
    <location>
        <begin position="7"/>
        <end position="30"/>
    </location>
</feature>
<dbReference type="RefSeq" id="WP_183803025.1">
    <property type="nucleotide sequence ID" value="NZ_JACIII010000019.1"/>
</dbReference>
<feature type="transmembrane region" description="Helical" evidence="5">
    <location>
        <begin position="107"/>
        <end position="124"/>
    </location>
</feature>
<accession>A0AAW3UZN6</accession>
<evidence type="ECO:0000313" key="7">
    <source>
        <dbReference type="Proteomes" id="UP000518681"/>
    </source>
</evidence>
<organism evidence="6 7">
    <name type="scientific">Paraburkholderia fungorum</name>
    <dbReference type="NCBI Taxonomy" id="134537"/>
    <lineage>
        <taxon>Bacteria</taxon>
        <taxon>Pseudomonadati</taxon>
        <taxon>Pseudomonadota</taxon>
        <taxon>Betaproteobacteria</taxon>
        <taxon>Burkholderiales</taxon>
        <taxon>Burkholderiaceae</taxon>
        <taxon>Paraburkholderia</taxon>
    </lineage>
</organism>
<keyword evidence="5" id="KW-1003">Cell membrane</keyword>
<sequence length="311" mass="33055">MDWTVYWFMFPACIVIAGTATFSGISGAALMTPVFLVGFPLMGVPTLSTVAAIGAALFLETSGFGAGVFHYWRMRLADIHTVRALSLVTVPAAIAGALLAHHAPVTTLRIGYGVAMLGVAWMLARDGDSQKKRPDAPCPCIVCESECATAECLEEERRRLRTTTGTTYTWCAIRMRSQRVFSGIGAFLAGLISTGVGEATLPLLARRSRFPVPVAAATSTFVVAVTVVAASITHGVLLARQGGLSAIPWNLIVWGVPGAIIGAAFGTRLQGRFPERATRIFFAALFGGIGVCFLIAFTVFAQRFNDLPLKP</sequence>